<dbReference type="AlphaFoldDB" id="A0A0F9AXR4"/>
<dbReference type="EMBL" id="LAZR01055105">
    <property type="protein sequence ID" value="KKK77126.1"/>
    <property type="molecule type" value="Genomic_DNA"/>
</dbReference>
<accession>A0A0F9AXR4</accession>
<reference evidence="1" key="1">
    <citation type="journal article" date="2015" name="Nature">
        <title>Complex archaea that bridge the gap between prokaryotes and eukaryotes.</title>
        <authorList>
            <person name="Spang A."/>
            <person name="Saw J.H."/>
            <person name="Jorgensen S.L."/>
            <person name="Zaremba-Niedzwiedzka K."/>
            <person name="Martijn J."/>
            <person name="Lind A.E."/>
            <person name="van Eijk R."/>
            <person name="Schleper C."/>
            <person name="Guy L."/>
            <person name="Ettema T.J."/>
        </authorList>
    </citation>
    <scope>NUCLEOTIDE SEQUENCE</scope>
</reference>
<protein>
    <submittedName>
        <fullName evidence="1">Uncharacterized protein</fullName>
    </submittedName>
</protein>
<proteinExistence type="predicted"/>
<sequence length="143" mass="16257">MNKNKMMDVKIIATSLEKFDKGCMTYFLHVEFDNENTQGYGGNKASMCDIERILEVIGVERWEHLIGKPCRVVGDRGKLTSIGHAIENKWHYIGLWIGEKEPKGPDILPCFSCKCGEIDLKCGWGHCGDFDWRGLEWVEAVCS</sequence>
<name>A0A0F9AXR4_9ZZZZ</name>
<feature type="non-terminal residue" evidence="1">
    <location>
        <position position="143"/>
    </location>
</feature>
<comment type="caution">
    <text evidence="1">The sequence shown here is derived from an EMBL/GenBank/DDBJ whole genome shotgun (WGS) entry which is preliminary data.</text>
</comment>
<evidence type="ECO:0000313" key="1">
    <source>
        <dbReference type="EMBL" id="KKK77126.1"/>
    </source>
</evidence>
<gene>
    <name evidence="1" type="ORF">LCGC14_2856720</name>
</gene>
<organism evidence="1">
    <name type="scientific">marine sediment metagenome</name>
    <dbReference type="NCBI Taxonomy" id="412755"/>
    <lineage>
        <taxon>unclassified sequences</taxon>
        <taxon>metagenomes</taxon>
        <taxon>ecological metagenomes</taxon>
    </lineage>
</organism>